<dbReference type="InterPro" id="IPR001194">
    <property type="entry name" value="cDENN_dom"/>
</dbReference>
<feature type="compositionally biased region" description="Polar residues" evidence="1">
    <location>
        <begin position="25"/>
        <end position="36"/>
    </location>
</feature>
<dbReference type="Gene3D" id="3.30.450.200">
    <property type="match status" value="1"/>
</dbReference>
<dbReference type="OrthoDB" id="6019893at2759"/>
<evidence type="ECO:0000256" key="1">
    <source>
        <dbReference type="SAM" id="MobiDB-lite"/>
    </source>
</evidence>
<feature type="region of interest" description="Disordered" evidence="1">
    <location>
        <begin position="24"/>
        <end position="58"/>
    </location>
</feature>
<dbReference type="VEuPathDB" id="FungiDB:H310_03290"/>
<dbReference type="SMART" id="SM00799">
    <property type="entry name" value="DENN"/>
    <property type="match status" value="1"/>
</dbReference>
<accession>A0A024UIV8</accession>
<dbReference type="Gene3D" id="3.40.50.11500">
    <property type="match status" value="1"/>
</dbReference>
<feature type="region of interest" description="Disordered" evidence="1">
    <location>
        <begin position="782"/>
        <end position="818"/>
    </location>
</feature>
<feature type="compositionally biased region" description="Acidic residues" evidence="1">
    <location>
        <begin position="245"/>
        <end position="257"/>
    </location>
</feature>
<evidence type="ECO:0000259" key="2">
    <source>
        <dbReference type="PROSITE" id="PS50211"/>
    </source>
</evidence>
<feature type="region of interest" description="Disordered" evidence="1">
    <location>
        <begin position="232"/>
        <end position="257"/>
    </location>
</feature>
<dbReference type="PROSITE" id="PS50211">
    <property type="entry name" value="DENN"/>
    <property type="match status" value="1"/>
</dbReference>
<dbReference type="eggNOG" id="KOG3570">
    <property type="taxonomic scope" value="Eukaryota"/>
</dbReference>
<dbReference type="InterPro" id="IPR037516">
    <property type="entry name" value="Tripartite_DENN"/>
</dbReference>
<dbReference type="Pfam" id="PF02141">
    <property type="entry name" value="DENN"/>
    <property type="match status" value="1"/>
</dbReference>
<dbReference type="STRING" id="157072.A0A024UIV8"/>
<organism evidence="3">
    <name type="scientific">Aphanomyces invadans</name>
    <dbReference type="NCBI Taxonomy" id="157072"/>
    <lineage>
        <taxon>Eukaryota</taxon>
        <taxon>Sar</taxon>
        <taxon>Stramenopiles</taxon>
        <taxon>Oomycota</taxon>
        <taxon>Saprolegniomycetes</taxon>
        <taxon>Saprolegniales</taxon>
        <taxon>Verrucalvaceae</taxon>
        <taxon>Aphanomyces</taxon>
    </lineage>
</organism>
<dbReference type="InterPro" id="IPR051942">
    <property type="entry name" value="DENN_domain_containing_2"/>
</dbReference>
<protein>
    <recommendedName>
        <fullName evidence="2">UDENN domain-containing protein</fullName>
    </recommendedName>
</protein>
<dbReference type="InterPro" id="IPR043153">
    <property type="entry name" value="DENN_C"/>
</dbReference>
<dbReference type="PANTHER" id="PTHR15288">
    <property type="entry name" value="DENN DOMAIN-CONTAINING PROTEIN 2"/>
    <property type="match status" value="1"/>
</dbReference>
<evidence type="ECO:0000313" key="3">
    <source>
        <dbReference type="EMBL" id="ETW05538.1"/>
    </source>
</evidence>
<feature type="domain" description="UDENN" evidence="2">
    <location>
        <begin position="178"/>
        <end position="655"/>
    </location>
</feature>
<feature type="compositionally biased region" description="Basic and acidic residues" evidence="1">
    <location>
        <begin position="782"/>
        <end position="793"/>
    </location>
</feature>
<feature type="region of interest" description="Disordered" evidence="1">
    <location>
        <begin position="678"/>
        <end position="718"/>
    </location>
</feature>
<feature type="compositionally biased region" description="Polar residues" evidence="1">
    <location>
        <begin position="678"/>
        <end position="693"/>
    </location>
</feature>
<dbReference type="RefSeq" id="XP_008865315.1">
    <property type="nucleotide sequence ID" value="XM_008867093.1"/>
</dbReference>
<dbReference type="AlphaFoldDB" id="A0A024UIV8"/>
<name>A0A024UIV8_9STRA</name>
<proteinExistence type="predicted"/>
<reference evidence="3" key="1">
    <citation type="submission" date="2013-12" db="EMBL/GenBank/DDBJ databases">
        <title>The Genome Sequence of Aphanomyces invadans NJM9701.</title>
        <authorList>
            <consortium name="The Broad Institute Genomics Platform"/>
            <person name="Russ C."/>
            <person name="Tyler B."/>
            <person name="van West P."/>
            <person name="Dieguez-Uribeondo J."/>
            <person name="Young S.K."/>
            <person name="Zeng Q."/>
            <person name="Gargeya S."/>
            <person name="Fitzgerald M."/>
            <person name="Abouelleil A."/>
            <person name="Alvarado L."/>
            <person name="Chapman S.B."/>
            <person name="Gainer-Dewar J."/>
            <person name="Goldberg J."/>
            <person name="Griggs A."/>
            <person name="Gujja S."/>
            <person name="Hansen M."/>
            <person name="Howarth C."/>
            <person name="Imamovic A."/>
            <person name="Ireland A."/>
            <person name="Larimer J."/>
            <person name="McCowan C."/>
            <person name="Murphy C."/>
            <person name="Pearson M."/>
            <person name="Poon T.W."/>
            <person name="Priest M."/>
            <person name="Roberts A."/>
            <person name="Saif S."/>
            <person name="Shea T."/>
            <person name="Sykes S."/>
            <person name="Wortman J."/>
            <person name="Nusbaum C."/>
            <person name="Birren B."/>
        </authorList>
    </citation>
    <scope>NUCLEOTIDE SEQUENCE [LARGE SCALE GENOMIC DNA]</scope>
    <source>
        <strain evidence="3">NJM9701</strain>
    </source>
</reference>
<dbReference type="GeneID" id="20080340"/>
<dbReference type="PANTHER" id="PTHR15288:SF0">
    <property type="entry name" value="UDENN DOMAIN-CONTAINING PROTEIN"/>
    <property type="match status" value="1"/>
</dbReference>
<sequence>MESMVDQEPEDDKTQRSLFIRVRNLTPSKSMRSPSRNFMDRWTNKPQSPTAAPSASIKSSNSMISQFFDKEIAAPEPIPSFENVEESVNLRVFQAVSSWLKNNDVLSPPLALPPPTNQSRVSLHQVYDTLFNSMDEQDNQITNELLELTGCLPPPGHIEDTLPCQQRKHNDDSNCLFDAVVVVGPDLTDILISHELDSVFEPTVCHTYPSDVVFESFQHFCFPSGVRLVSDDGRRPSTNSSVTDSETEAGGDDDNDDDSKLDDLFFVFVLSGGGKEGQDVQYALCRQTWVRVPNHVLLQPHGAVYAPLTYCILVKTPYIPFFRAILHYLMDKHVSELDENPGLWSDLSTFMTPMHQTWLNSKLQGLSGLDLLSSSTSVQSVFGEADPLLLLRLDIPRRRPSLTSAAVDDTSYLLLEWSLPILLTSMTVDTLLQATAMLLTEAKVLVVCSDVELLTATVLGLVSLLSPLVWTGPLIAVLPSSLFEYLEAPVPFVIGIHTLPIGFSAPLDTFQLFPQSNRVVANVLPLPDSDALKADLLAISLRRDASYIRQIIDRFRGYMQTVLRKCHERTQPHAFYDGVKATQLYSSYQQRTADAKLSRDGGHRRLKLEPQAPVIPRRSMPTISSQGDGPCSNHFLIRSLFHVACHGDTCDANEQSAPQDTTGLPALAKLRSMCTTVDNNTMHLPSPLPQQLATPRKQSKPLTKPASPKRKILAPSPARVKPETITLVLRKETSAVSVVKQIPNVEADALAKEAPPLCSSATPPLQATHTQLLPAKAVRIAEPEPKLSTDDLRLTSSPPPSTNSMDEEIDANSQPETKRALSASKIQRLYRHWSFKLHHPTYKRCNSTPIAHGDAISSSQHLSRVNQAKSMFLAGVVVSKLGRHGTWGRRRLRCDTSIDHLMWEKVTGKHRVSGDAMVAIRDITLVEAGVNGDQKPTMVGSFLFSNDADESALCLTVHTSDVRRRTVAFKFNSTGDRDRVMQELQQVVDYVVASTPALSSRTIGAAEGDILMMRKFQDELRAGICIRKHGRQGKPRAKHLSCDPLCTQLEWRDPPTGGRGWLKRTSSNQGIGDKKNVIALASILEISPTESTSPLRSFIGSPQHHRISIVSSVRTLTISTEASQDHLRVYHGLQLLLRHSRAVESTS</sequence>
<gene>
    <name evidence="3" type="ORF">H310_03290</name>
</gene>
<dbReference type="EMBL" id="KI913956">
    <property type="protein sequence ID" value="ETW05538.1"/>
    <property type="molecule type" value="Genomic_DNA"/>
</dbReference>